<dbReference type="Gene3D" id="2.60.40.1190">
    <property type="match status" value="1"/>
</dbReference>
<proteinExistence type="predicted"/>
<keyword evidence="4" id="KW-1185">Reference proteome</keyword>
<dbReference type="KEGG" id="pgin:FRZ67_21980"/>
<dbReference type="SUPFAM" id="SSF49344">
    <property type="entry name" value="CBD9-like"/>
    <property type="match status" value="1"/>
</dbReference>
<evidence type="ECO:0000256" key="1">
    <source>
        <dbReference type="SAM" id="SignalP"/>
    </source>
</evidence>
<dbReference type="RefSeq" id="WP_147192714.1">
    <property type="nucleotide sequence ID" value="NZ_CP042435.1"/>
</dbReference>
<feature type="chain" id="PRO_5022984916" evidence="1">
    <location>
        <begin position="21"/>
        <end position="833"/>
    </location>
</feature>
<accession>A0A5B8VHS8</accession>
<dbReference type="CDD" id="cd09618">
    <property type="entry name" value="CBM9_like_2"/>
    <property type="match status" value="1"/>
</dbReference>
<dbReference type="InterPro" id="IPR045670">
    <property type="entry name" value="DUF5916"/>
</dbReference>
<feature type="signal peptide" evidence="1">
    <location>
        <begin position="1"/>
        <end position="20"/>
    </location>
</feature>
<keyword evidence="1" id="KW-0732">Signal</keyword>
<gene>
    <name evidence="3" type="ORF">FRZ67_21980</name>
</gene>
<dbReference type="Pfam" id="PF19313">
    <property type="entry name" value="DUF5916"/>
    <property type="match status" value="1"/>
</dbReference>
<feature type="domain" description="DUF5916" evidence="2">
    <location>
        <begin position="237"/>
        <end position="824"/>
    </location>
</feature>
<protein>
    <submittedName>
        <fullName evidence="3">Carbohydrate binding family 9 domain-containing protein</fullName>
    </submittedName>
</protein>
<sequence>MKTSTALFIFFLLVSFRSTAQTNKPRVLDAKRTAGILKIDGVLNEEAWKDAAVMTDLVYFRPKMGAKENFENRTIAYLMYSDEGIYFGGFCYERSKDSIATQLMGVRDGYGTNDYIGVIFDTYNDKLNGFEYFVTPLGEQWDAKMNPPSMDGDMEDFSWNGVWKSGAVITDSGWSFEMFIPFSAIRFGKKDVQDWGVNITRRRRKTEEQNTWNPIDVNVNGFLTQEGIWKGLSNIKPPLRLQFSPYLSVYGNHYPYNNPAEKNWTSQVNGGLDVKYGINQAFTLDATLIPDFGQVQSDNQVLNLTPFEVKYNEYRNFFTEGTELFSKGNLFYSRRIGGSPIHRYDVYNEIDSSESIIKNPTESKLINATKISGRTQSGLGIGFLNAITKPQYATIENTSTKEQSQLLTDPLTNYNVFVLDQTLKHNSSVSLINTNVWRSGKDYDANVTAGLFELNNKKNTYNLGGKLAVSNRFGYLSEGKTETGFSHELHFGKTSGRFNFNLSQERTDTKYSSDDMGYFTNNNYINHYLWMGYHFNEPKGWYNRINVNFNVNSSMLAKKIAPVDEKYQSAGFNVNANVQTKKLWFFGIFTGYNFKQNDFYEPRQTGWFFKRGSNIMVEAWAESNDSKKYSFFIDAFTKTGINFYGQFSANISMGQNFRINNKLSLSHNLNLSPQLNNMGYTYVDGSSDINFAKRKVNTVENTLSVKYSFTNKMGITFRARHYLSTVDNKDFFILQHDGTLKPNPDFHPDANQNVNFFNIDMVYSWQFAPGSFINIVWKNATQYFSNDVESRYFENFKNTIKSDNNNNLSLKVIYFLDYLTLKQHVAKPDKNLK</sequence>
<organism evidence="3 4">
    <name type="scientific">Panacibacter ginsenosidivorans</name>
    <dbReference type="NCBI Taxonomy" id="1813871"/>
    <lineage>
        <taxon>Bacteria</taxon>
        <taxon>Pseudomonadati</taxon>
        <taxon>Bacteroidota</taxon>
        <taxon>Chitinophagia</taxon>
        <taxon>Chitinophagales</taxon>
        <taxon>Chitinophagaceae</taxon>
        <taxon>Panacibacter</taxon>
    </lineage>
</organism>
<dbReference type="EMBL" id="CP042435">
    <property type="protein sequence ID" value="QEC69838.1"/>
    <property type="molecule type" value="Genomic_DNA"/>
</dbReference>
<evidence type="ECO:0000313" key="3">
    <source>
        <dbReference type="EMBL" id="QEC69838.1"/>
    </source>
</evidence>
<name>A0A5B8VHS8_9BACT</name>
<dbReference type="OrthoDB" id="9786766at2"/>
<evidence type="ECO:0000313" key="4">
    <source>
        <dbReference type="Proteomes" id="UP000321533"/>
    </source>
</evidence>
<reference evidence="3 4" key="1">
    <citation type="journal article" date="2016" name="Int. J. Syst. Evol. Microbiol.">
        <title>Panacibacter ginsenosidivorans gen. nov., sp. nov., with ginsenoside converting activity isolated from soil of a ginseng field.</title>
        <authorList>
            <person name="Siddiqi M.Z."/>
            <person name="Muhammad Shafi S."/>
            <person name="Choi K.D."/>
            <person name="Im W.T."/>
        </authorList>
    </citation>
    <scope>NUCLEOTIDE SEQUENCE [LARGE SCALE GENOMIC DNA]</scope>
    <source>
        <strain evidence="3 4">Gsoil1550</strain>
    </source>
</reference>
<dbReference type="Proteomes" id="UP000321533">
    <property type="component" value="Chromosome"/>
</dbReference>
<dbReference type="AlphaFoldDB" id="A0A5B8VHS8"/>
<evidence type="ECO:0000259" key="2">
    <source>
        <dbReference type="Pfam" id="PF19313"/>
    </source>
</evidence>